<reference evidence="1" key="1">
    <citation type="submission" date="2021-03" db="EMBL/GenBank/DDBJ databases">
        <title>Draft genome sequence of rust myrtle Austropuccinia psidii MF-1, a brazilian biotype.</title>
        <authorList>
            <person name="Quecine M.C."/>
            <person name="Pachon D.M.R."/>
            <person name="Bonatelli M.L."/>
            <person name="Correr F.H."/>
            <person name="Franceschini L.M."/>
            <person name="Leite T.F."/>
            <person name="Margarido G.R.A."/>
            <person name="Almeida C.A."/>
            <person name="Ferrarezi J.A."/>
            <person name="Labate C.A."/>
        </authorList>
    </citation>
    <scope>NUCLEOTIDE SEQUENCE</scope>
    <source>
        <strain evidence="1">MF-1</strain>
    </source>
</reference>
<dbReference type="AlphaFoldDB" id="A0A9Q3JW37"/>
<comment type="caution">
    <text evidence="1">The sequence shown here is derived from an EMBL/GenBank/DDBJ whole genome shotgun (WGS) entry which is preliminary data.</text>
</comment>
<keyword evidence="2" id="KW-1185">Reference proteome</keyword>
<sequence length="167" mass="18510">MPPKLPPHFRPLHPYTSATPLLTLQKDPQDMPPMLPPHVLPHPPLHFCTPPLTILTLLLNPQNMPPTHPSTPLRLLPPTYPFTALTILYSHSALPPCTQHRLPSLWSRRAFPPSLHSGGALPTGLGCHPHIGIILNALIIIMLLQHPQDETTLLEACDSKPEHKHDS</sequence>
<evidence type="ECO:0000313" key="1">
    <source>
        <dbReference type="EMBL" id="MBW0570585.1"/>
    </source>
</evidence>
<gene>
    <name evidence="1" type="ORF">O181_110300</name>
</gene>
<accession>A0A9Q3JW37</accession>
<evidence type="ECO:0000313" key="2">
    <source>
        <dbReference type="Proteomes" id="UP000765509"/>
    </source>
</evidence>
<proteinExistence type="predicted"/>
<dbReference type="EMBL" id="AVOT02086522">
    <property type="protein sequence ID" value="MBW0570585.1"/>
    <property type="molecule type" value="Genomic_DNA"/>
</dbReference>
<name>A0A9Q3JW37_9BASI</name>
<dbReference type="Proteomes" id="UP000765509">
    <property type="component" value="Unassembled WGS sequence"/>
</dbReference>
<protein>
    <submittedName>
        <fullName evidence="1">Uncharacterized protein</fullName>
    </submittedName>
</protein>
<organism evidence="1 2">
    <name type="scientific">Austropuccinia psidii MF-1</name>
    <dbReference type="NCBI Taxonomy" id="1389203"/>
    <lineage>
        <taxon>Eukaryota</taxon>
        <taxon>Fungi</taxon>
        <taxon>Dikarya</taxon>
        <taxon>Basidiomycota</taxon>
        <taxon>Pucciniomycotina</taxon>
        <taxon>Pucciniomycetes</taxon>
        <taxon>Pucciniales</taxon>
        <taxon>Sphaerophragmiaceae</taxon>
        <taxon>Austropuccinia</taxon>
    </lineage>
</organism>